<dbReference type="Gene3D" id="1.10.10.10">
    <property type="entry name" value="Winged helix-like DNA-binding domain superfamily/Winged helix DNA-binding domain"/>
    <property type="match status" value="1"/>
</dbReference>
<dbReference type="Proteomes" id="UP000033874">
    <property type="component" value="Unassembled WGS sequence"/>
</dbReference>
<dbReference type="Pfam" id="PF00392">
    <property type="entry name" value="GntR"/>
    <property type="match status" value="1"/>
</dbReference>
<dbReference type="AlphaFoldDB" id="A0A0M3AN37"/>
<feature type="domain" description="HTH gntR-type" evidence="6">
    <location>
        <begin position="11"/>
        <end position="79"/>
    </location>
</feature>
<dbReference type="InterPro" id="IPR015422">
    <property type="entry name" value="PyrdxlP-dep_Trfase_small"/>
</dbReference>
<keyword evidence="8" id="KW-1185">Reference proteome</keyword>
<dbReference type="PROSITE" id="PS50949">
    <property type="entry name" value="HTH_GNTR"/>
    <property type="match status" value="1"/>
</dbReference>
<dbReference type="CDD" id="cd07377">
    <property type="entry name" value="WHTH_GntR"/>
    <property type="match status" value="1"/>
</dbReference>
<proteinExistence type="inferred from homology"/>
<keyword evidence="4" id="KW-0238">DNA-binding</keyword>
<dbReference type="InterPro" id="IPR036388">
    <property type="entry name" value="WH-like_DNA-bd_sf"/>
</dbReference>
<evidence type="ECO:0000259" key="6">
    <source>
        <dbReference type="PROSITE" id="PS50949"/>
    </source>
</evidence>
<sequence length="459" mass="49287">MWRPRLNETSPMKYLGIVEALEADIQSGRAVRGERVPSQRAVADALKVDLTTVTRAFNEARRRGLIEAHAGRGTYISASTSGGETAESIPPILDLSMNIPPQPSATDFRKIFPQGVSAALAGPRGLMTLHYQESNGIERDRRAAASWLSGRFEAVTADRIIVTGGAQCALFAICELLLSPGDVVAAGAMTYPGLKAVAVQKGLVLEPLAMDELGIIPDAFEKVCREKKPKALYVVPTIDNPTTATLPEERRRALVALARQYDVLIFEDDPYAPLRPERLVSMAELAEDITWHIATLSKCVTPALRIAYVIAPSAAKARRLSAVLRATILMAPPLMSALASRWIVEGSLDEVTIAIAEENAARQKIAASILAGSRYAADVHGHHLWLYLPEHWRAADFADHADRAGVSLVPASTFAVTAHPVEAVRISIGVAPDRGALEDGLTQLASLIAEPSLGTKAVV</sequence>
<dbReference type="Pfam" id="PF00155">
    <property type="entry name" value="Aminotran_1_2"/>
    <property type="match status" value="1"/>
</dbReference>
<dbReference type="SUPFAM" id="SSF46785">
    <property type="entry name" value="Winged helix' DNA-binding domain"/>
    <property type="match status" value="1"/>
</dbReference>
<evidence type="ECO:0000256" key="4">
    <source>
        <dbReference type="ARBA" id="ARBA00023125"/>
    </source>
</evidence>
<evidence type="ECO:0000313" key="7">
    <source>
        <dbReference type="EMBL" id="KKW90346.1"/>
    </source>
</evidence>
<dbReference type="PANTHER" id="PTHR46577:SF1">
    <property type="entry name" value="HTH-TYPE TRANSCRIPTIONAL REGULATORY PROTEIN GABR"/>
    <property type="match status" value="1"/>
</dbReference>
<dbReference type="PATRIC" id="fig|56193.3.peg.4266"/>
<keyword evidence="2" id="KW-0663">Pyridoxal phosphate</keyword>
<protein>
    <submittedName>
        <fullName evidence="7">GntR family transcriptional regulator</fullName>
    </submittedName>
</protein>
<dbReference type="GO" id="GO:0003677">
    <property type="term" value="F:DNA binding"/>
    <property type="evidence" value="ECO:0007669"/>
    <property type="project" value="UniProtKB-KW"/>
</dbReference>
<dbReference type="SMART" id="SM00345">
    <property type="entry name" value="HTH_GNTR"/>
    <property type="match status" value="1"/>
</dbReference>
<keyword evidence="5" id="KW-0804">Transcription</keyword>
<dbReference type="InterPro" id="IPR000524">
    <property type="entry name" value="Tscrpt_reg_HTH_GntR"/>
</dbReference>
<dbReference type="GO" id="GO:0003700">
    <property type="term" value="F:DNA-binding transcription factor activity"/>
    <property type="evidence" value="ECO:0007669"/>
    <property type="project" value="InterPro"/>
</dbReference>
<evidence type="ECO:0000313" key="8">
    <source>
        <dbReference type="Proteomes" id="UP000033874"/>
    </source>
</evidence>
<evidence type="ECO:0000256" key="2">
    <source>
        <dbReference type="ARBA" id="ARBA00022898"/>
    </source>
</evidence>
<dbReference type="InterPro" id="IPR051446">
    <property type="entry name" value="HTH_trans_reg/aminotransferase"/>
</dbReference>
<keyword evidence="3" id="KW-0805">Transcription regulation</keyword>
<dbReference type="STRING" id="56193.YP76_20305"/>
<dbReference type="InterPro" id="IPR015424">
    <property type="entry name" value="PyrdxlP-dep_Trfase"/>
</dbReference>
<evidence type="ECO:0000256" key="5">
    <source>
        <dbReference type="ARBA" id="ARBA00023163"/>
    </source>
</evidence>
<dbReference type="GO" id="GO:0030170">
    <property type="term" value="F:pyridoxal phosphate binding"/>
    <property type="evidence" value="ECO:0007669"/>
    <property type="project" value="InterPro"/>
</dbReference>
<dbReference type="SUPFAM" id="SSF53383">
    <property type="entry name" value="PLP-dependent transferases"/>
    <property type="match status" value="1"/>
</dbReference>
<dbReference type="InterPro" id="IPR036390">
    <property type="entry name" value="WH_DNA-bd_sf"/>
</dbReference>
<evidence type="ECO:0000256" key="1">
    <source>
        <dbReference type="ARBA" id="ARBA00005384"/>
    </source>
</evidence>
<dbReference type="CDD" id="cd00609">
    <property type="entry name" value="AAT_like"/>
    <property type="match status" value="1"/>
</dbReference>
<dbReference type="InterPro" id="IPR015421">
    <property type="entry name" value="PyrdxlP-dep_Trfase_major"/>
</dbReference>
<dbReference type="PANTHER" id="PTHR46577">
    <property type="entry name" value="HTH-TYPE TRANSCRIPTIONAL REGULATORY PROTEIN GABR"/>
    <property type="match status" value="1"/>
</dbReference>
<dbReference type="Gene3D" id="3.40.640.10">
    <property type="entry name" value="Type I PLP-dependent aspartate aminotransferase-like (Major domain)"/>
    <property type="match status" value="1"/>
</dbReference>
<comment type="similarity">
    <text evidence="1">In the C-terminal section; belongs to the class-I pyridoxal-phosphate-dependent aminotransferase family.</text>
</comment>
<comment type="caution">
    <text evidence="7">The sequence shown here is derived from an EMBL/GenBank/DDBJ whole genome shotgun (WGS) entry which is preliminary data.</text>
</comment>
<dbReference type="Gene3D" id="3.90.1150.10">
    <property type="entry name" value="Aspartate Aminotransferase, domain 1"/>
    <property type="match status" value="1"/>
</dbReference>
<name>A0A0M3AN37_9SPHN</name>
<accession>A0A0M3AN37</accession>
<organism evidence="7 8">
    <name type="scientific">Sphingobium chungbukense</name>
    <dbReference type="NCBI Taxonomy" id="56193"/>
    <lineage>
        <taxon>Bacteria</taxon>
        <taxon>Pseudomonadati</taxon>
        <taxon>Pseudomonadota</taxon>
        <taxon>Alphaproteobacteria</taxon>
        <taxon>Sphingomonadales</taxon>
        <taxon>Sphingomonadaceae</taxon>
        <taxon>Sphingobium</taxon>
    </lineage>
</organism>
<reference evidence="7 8" key="1">
    <citation type="submission" date="2015-04" db="EMBL/GenBank/DDBJ databases">
        <title>Genome sequence of aromatic hydrocarbons-degrading Sphingobium chungbukense DJ77.</title>
        <authorList>
            <person name="Kim Y.-C."/>
            <person name="Chae J.-C."/>
        </authorList>
    </citation>
    <scope>NUCLEOTIDE SEQUENCE [LARGE SCALE GENOMIC DNA]</scope>
    <source>
        <strain evidence="7 8">DJ77</strain>
    </source>
</reference>
<dbReference type="InterPro" id="IPR004839">
    <property type="entry name" value="Aminotransferase_I/II_large"/>
</dbReference>
<gene>
    <name evidence="7" type="ORF">YP76_20305</name>
</gene>
<evidence type="ECO:0000256" key="3">
    <source>
        <dbReference type="ARBA" id="ARBA00023015"/>
    </source>
</evidence>
<dbReference type="EMBL" id="LBIC01000010">
    <property type="protein sequence ID" value="KKW90346.1"/>
    <property type="molecule type" value="Genomic_DNA"/>
</dbReference>